<comment type="caution">
    <text evidence="6">Lacks conserved residue(s) required for the propagation of feature annotation.</text>
</comment>
<keyword evidence="5 6" id="KW-0424">Laminin EGF-like domain</keyword>
<dbReference type="AlphaFoldDB" id="A0A8J2MPC8"/>
<dbReference type="PANTHER" id="PTHR10574:SF444">
    <property type="entry name" value="BASEMENT MEMBRANE-SPECIFIC HEPARAN SULFATE PROTEOGLYCAN CORE PROTEIN"/>
    <property type="match status" value="1"/>
</dbReference>
<dbReference type="PROSITE" id="PS01248">
    <property type="entry name" value="EGF_LAM_1"/>
    <property type="match status" value="1"/>
</dbReference>
<gene>
    <name evidence="9" type="ORF">CJOHNSTONI_LOCUS5637</name>
</gene>
<dbReference type="GO" id="GO:0005604">
    <property type="term" value="C:basement membrane"/>
    <property type="evidence" value="ECO:0007669"/>
    <property type="project" value="UniProtKB-ARBA"/>
</dbReference>
<keyword evidence="2" id="KW-0677">Repeat</keyword>
<dbReference type="Gene3D" id="1.10.533.30">
    <property type="entry name" value="Nematode polyprotein allergen ABA-1"/>
    <property type="match status" value="3"/>
</dbReference>
<feature type="chain" id="PRO_5035188247" description="Laminin EGF-like domain-containing protein" evidence="7">
    <location>
        <begin position="21"/>
        <end position="622"/>
    </location>
</feature>
<sequence>MWFFLIKFCLLCLFPKFITLRNELGSLSLVNQDDQVVKFLTEAEQPIHWKSATIIRRLLKRNAKPITRRLRPQNFESDEREDMILVIPVERYTEEGRNVKWEQIGNLNMWKWLTMEQVYMLNKLYKTTDDIAMVLEETYIQLLMTDGGLREMALRSFRETCKELLRVILGDHNYELIANLYNFGRTGEEINEKLKEFYVEMSETHKKYANMVAPTCMLVYNIYQSPSVRSPRKINEDNLFVKQIHWFTKEQETEIETMLSEGAKNGKLLAKILEYYENLDSLSQEKVSDELKQLCQNRVKQLFGTVALEEMQSMYKELTFAEMLVNKFTQLVGNLTNENQRIEADQLVIFCQKIYAIESFDLGELTSWLSPDQKNELGHLIQDHEISDDVVYARIFEFYEKAEHKKKMDAQRIIESGCKRFIRRMFGIKIAEKLEEHRLNGNFTAQMLSAELATYAAEIRDKKNRIKAEKSIPICNWIYLGYKGDCFCNGHSFTCGPFTHECLNCADNTFGVQCEKCLDGFGGSALIDGIGCVPLGKSNEFKECMCNKHSTDCNEYGECFSCLHNTTGNQCENCAQGFYGDATHGTAEDCIPCPCPDRGDCFINGDALLEPETATGITEIIT</sequence>
<keyword evidence="1 7" id="KW-0732">Signal</keyword>
<dbReference type="Pfam" id="PF24973">
    <property type="entry name" value="EGF_LMN_ATRN"/>
    <property type="match status" value="2"/>
</dbReference>
<evidence type="ECO:0000256" key="4">
    <source>
        <dbReference type="ARBA" id="ARBA00023180"/>
    </source>
</evidence>
<keyword evidence="10" id="KW-1185">Reference proteome</keyword>
<accession>A0A8J2MPC8</accession>
<dbReference type="InterPro" id="IPR002049">
    <property type="entry name" value="LE_dom"/>
</dbReference>
<evidence type="ECO:0000313" key="10">
    <source>
        <dbReference type="Proteomes" id="UP000746747"/>
    </source>
</evidence>
<dbReference type="SMART" id="SM00180">
    <property type="entry name" value="EGF_Lam"/>
    <property type="match status" value="2"/>
</dbReference>
<evidence type="ECO:0000256" key="7">
    <source>
        <dbReference type="SAM" id="SignalP"/>
    </source>
</evidence>
<evidence type="ECO:0000256" key="3">
    <source>
        <dbReference type="ARBA" id="ARBA00023157"/>
    </source>
</evidence>
<dbReference type="FunFam" id="2.10.25.10:FF:000188">
    <property type="entry name" value="Laminin subunit gamma 2"/>
    <property type="match status" value="2"/>
</dbReference>
<feature type="signal peptide" evidence="7">
    <location>
        <begin position="1"/>
        <end position="20"/>
    </location>
</feature>
<organism evidence="9 10">
    <name type="scientific">Cercopithifilaria johnstoni</name>
    <dbReference type="NCBI Taxonomy" id="2874296"/>
    <lineage>
        <taxon>Eukaryota</taxon>
        <taxon>Metazoa</taxon>
        <taxon>Ecdysozoa</taxon>
        <taxon>Nematoda</taxon>
        <taxon>Chromadorea</taxon>
        <taxon>Rhabditida</taxon>
        <taxon>Spirurina</taxon>
        <taxon>Spiruromorpha</taxon>
        <taxon>Filarioidea</taxon>
        <taxon>Onchocercidae</taxon>
        <taxon>Cercopithifilaria</taxon>
    </lineage>
</organism>
<feature type="disulfide bond" evidence="6">
    <location>
        <begin position="562"/>
        <end position="571"/>
    </location>
</feature>
<dbReference type="Pfam" id="PF16469">
    <property type="entry name" value="NPA"/>
    <property type="match status" value="3"/>
</dbReference>
<dbReference type="InterPro" id="IPR038289">
    <property type="entry name" value="DVA-1_sf"/>
</dbReference>
<dbReference type="GO" id="GO:0009887">
    <property type="term" value="P:animal organ morphogenesis"/>
    <property type="evidence" value="ECO:0007669"/>
    <property type="project" value="TreeGrafter"/>
</dbReference>
<reference evidence="9" key="1">
    <citation type="submission" date="2021-09" db="EMBL/GenBank/DDBJ databases">
        <authorList>
            <consortium name="Pathogen Informatics"/>
        </authorList>
    </citation>
    <scope>NUCLEOTIDE SEQUENCE</scope>
</reference>
<protein>
    <recommendedName>
        <fullName evidence="8">Laminin EGF-like domain-containing protein</fullName>
    </recommendedName>
</protein>
<evidence type="ECO:0000256" key="5">
    <source>
        <dbReference type="ARBA" id="ARBA00023292"/>
    </source>
</evidence>
<keyword evidence="3 6" id="KW-1015">Disulfide bond</keyword>
<dbReference type="PROSITE" id="PS50027">
    <property type="entry name" value="EGF_LAM_2"/>
    <property type="match status" value="1"/>
</dbReference>
<dbReference type="InterPro" id="IPR056863">
    <property type="entry name" value="LMN_ATRN_NET-like_EGF"/>
</dbReference>
<name>A0A8J2MPC8_9BILA</name>
<dbReference type="InterPro" id="IPR050440">
    <property type="entry name" value="Laminin/Netrin_ECM"/>
</dbReference>
<evidence type="ECO:0000256" key="1">
    <source>
        <dbReference type="ARBA" id="ARBA00022729"/>
    </source>
</evidence>
<dbReference type="Proteomes" id="UP000746747">
    <property type="component" value="Unassembled WGS sequence"/>
</dbReference>
<dbReference type="GO" id="GO:0009888">
    <property type="term" value="P:tissue development"/>
    <property type="evidence" value="ECO:0007669"/>
    <property type="project" value="TreeGrafter"/>
</dbReference>
<feature type="domain" description="Laminin EGF-like" evidence="8">
    <location>
        <begin position="544"/>
        <end position="592"/>
    </location>
</feature>
<dbReference type="SUPFAM" id="SSF57196">
    <property type="entry name" value="EGF/Laminin"/>
    <property type="match status" value="2"/>
</dbReference>
<evidence type="ECO:0000313" key="9">
    <source>
        <dbReference type="EMBL" id="CAG9535639.1"/>
    </source>
</evidence>
<proteinExistence type="predicted"/>
<dbReference type="InterPro" id="IPR032487">
    <property type="entry name" value="ABA-1_nematode"/>
</dbReference>
<evidence type="ECO:0000259" key="8">
    <source>
        <dbReference type="PROSITE" id="PS50027"/>
    </source>
</evidence>
<keyword evidence="4" id="KW-0325">Glycoprotein</keyword>
<dbReference type="PANTHER" id="PTHR10574">
    <property type="entry name" value="NETRIN/LAMININ-RELATED"/>
    <property type="match status" value="1"/>
</dbReference>
<dbReference type="OrthoDB" id="5985440at2759"/>
<comment type="caution">
    <text evidence="9">The sequence shown here is derived from an EMBL/GenBank/DDBJ whole genome shotgun (WGS) entry which is preliminary data.</text>
</comment>
<dbReference type="CDD" id="cd00055">
    <property type="entry name" value="EGF_Lam"/>
    <property type="match status" value="1"/>
</dbReference>
<dbReference type="EMBL" id="CAKAEH010001392">
    <property type="protein sequence ID" value="CAG9535639.1"/>
    <property type="molecule type" value="Genomic_DNA"/>
</dbReference>
<dbReference type="Gene3D" id="2.10.25.10">
    <property type="entry name" value="Laminin"/>
    <property type="match status" value="2"/>
</dbReference>
<evidence type="ECO:0000256" key="6">
    <source>
        <dbReference type="PROSITE-ProRule" id="PRU00460"/>
    </source>
</evidence>
<evidence type="ECO:0000256" key="2">
    <source>
        <dbReference type="ARBA" id="ARBA00022737"/>
    </source>
</evidence>